<dbReference type="AlphaFoldDB" id="A0A816CMI7"/>
<reference evidence="2" key="1">
    <citation type="submission" date="2021-02" db="EMBL/GenBank/DDBJ databases">
        <authorList>
            <person name="Nowell W R."/>
        </authorList>
    </citation>
    <scope>NUCLEOTIDE SEQUENCE</scope>
</reference>
<proteinExistence type="predicted"/>
<dbReference type="EMBL" id="CAJNOI010001761">
    <property type="protein sequence ID" value="CAF1437325.1"/>
    <property type="molecule type" value="Genomic_DNA"/>
</dbReference>
<sequence length="92" mass="10504">MNVSVCTMLTHNLHELNKREQLNVHDIISHEYLRRVFRQYELFGLRQDTLVFVTITALGSISNRSFIKNSSNLMVLLNQGSLLVGKTGMLGK</sequence>
<dbReference type="Proteomes" id="UP000663832">
    <property type="component" value="Unassembled WGS sequence"/>
</dbReference>
<accession>A0A816CMI7</accession>
<name>A0A816CMI7_9BILA</name>
<gene>
    <name evidence="1" type="ORF">BJG266_LOCUS39687</name>
    <name evidence="2" type="ORF">QVE165_LOCUS56572</name>
</gene>
<comment type="caution">
    <text evidence="2">The sequence shown here is derived from an EMBL/GenBank/DDBJ whole genome shotgun (WGS) entry which is preliminary data.</text>
</comment>
<evidence type="ECO:0000313" key="3">
    <source>
        <dbReference type="Proteomes" id="UP000663832"/>
    </source>
</evidence>
<evidence type="ECO:0000313" key="2">
    <source>
        <dbReference type="EMBL" id="CAF1626379.1"/>
    </source>
</evidence>
<dbReference type="EMBL" id="CAJNOM010002089">
    <property type="protein sequence ID" value="CAF1626379.1"/>
    <property type="molecule type" value="Genomic_DNA"/>
</dbReference>
<keyword evidence="3" id="KW-1185">Reference proteome</keyword>
<evidence type="ECO:0000313" key="1">
    <source>
        <dbReference type="EMBL" id="CAF1437325.1"/>
    </source>
</evidence>
<organism evidence="2 3">
    <name type="scientific">Adineta steineri</name>
    <dbReference type="NCBI Taxonomy" id="433720"/>
    <lineage>
        <taxon>Eukaryota</taxon>
        <taxon>Metazoa</taxon>
        <taxon>Spiralia</taxon>
        <taxon>Gnathifera</taxon>
        <taxon>Rotifera</taxon>
        <taxon>Eurotatoria</taxon>
        <taxon>Bdelloidea</taxon>
        <taxon>Adinetida</taxon>
        <taxon>Adinetidae</taxon>
        <taxon>Adineta</taxon>
    </lineage>
</organism>
<dbReference type="Proteomes" id="UP000663877">
    <property type="component" value="Unassembled WGS sequence"/>
</dbReference>
<protein>
    <submittedName>
        <fullName evidence="2">Uncharacterized protein</fullName>
    </submittedName>
</protein>